<dbReference type="Gene3D" id="3.30.565.10">
    <property type="entry name" value="Histidine kinase-like ATPase, C-terminal domain"/>
    <property type="match status" value="1"/>
</dbReference>
<dbReference type="GO" id="GO:0005886">
    <property type="term" value="C:plasma membrane"/>
    <property type="evidence" value="ECO:0007669"/>
    <property type="project" value="UniProtKB-SubCell"/>
</dbReference>
<dbReference type="InterPro" id="IPR036890">
    <property type="entry name" value="HATPase_C_sf"/>
</dbReference>
<dbReference type="Pfam" id="PF06580">
    <property type="entry name" value="His_kinase"/>
    <property type="match status" value="1"/>
</dbReference>
<reference evidence="9 10" key="1">
    <citation type="submission" date="2019-01" db="EMBL/GenBank/DDBJ databases">
        <title>Complete genome sequence of Cohnella hallensis HS21 isolated from Korean fir (Abies koreana) rhizospheric soil.</title>
        <authorList>
            <person name="Jiang L."/>
            <person name="Kang S.W."/>
            <person name="Kim S."/>
            <person name="Jung J."/>
            <person name="Kim C.Y."/>
            <person name="Kim D.H."/>
            <person name="Kim S.W."/>
            <person name="Lee J."/>
        </authorList>
    </citation>
    <scope>NUCLEOTIDE SEQUENCE [LARGE SCALE GENOMIC DNA]</scope>
    <source>
        <strain evidence="9 10">HS21</strain>
    </source>
</reference>
<dbReference type="Gene3D" id="6.10.340.10">
    <property type="match status" value="1"/>
</dbReference>
<evidence type="ECO:0000259" key="8">
    <source>
        <dbReference type="PROSITE" id="PS50885"/>
    </source>
</evidence>
<evidence type="ECO:0000256" key="4">
    <source>
        <dbReference type="ARBA" id="ARBA00022679"/>
    </source>
</evidence>
<dbReference type="InterPro" id="IPR050640">
    <property type="entry name" value="Bact_2-comp_sensor_kinase"/>
</dbReference>
<feature type="transmembrane region" description="Helical" evidence="7">
    <location>
        <begin position="309"/>
        <end position="333"/>
    </location>
</feature>
<dbReference type="InterPro" id="IPR003660">
    <property type="entry name" value="HAMP_dom"/>
</dbReference>
<keyword evidence="6 7" id="KW-0472">Membrane</keyword>
<dbReference type="KEGG" id="cohn:KCTCHS21_51340"/>
<keyword evidence="10" id="KW-1185">Reference proteome</keyword>
<keyword evidence="5 9" id="KW-0418">Kinase</keyword>
<evidence type="ECO:0000256" key="2">
    <source>
        <dbReference type="ARBA" id="ARBA00022475"/>
    </source>
</evidence>
<sequence length="599" mass="68341">MFGLVRGKWKDLRIQSKFFITYLLLAVIPLSGFGVAAYIIAVNTLEQKANNSYRVITSQINYNVDAVLRGIDRMTILPFIDQRIYSAMTKLKLTTDTYTEEDFQTEKEIEKEMRTYFTSLQVLHEGIIAVYMIMDNDQVYGYTQYSNIISHNTLKEQAWFQETILRDGGFVNSGLRLETQFYRSNEKKTISLARHVKQVDTNESLGVFVVDIDPYIFNFSAQQPRDGYVVIADQYGNIIHSSLPIDKESMTELMDAGKVIGPNMRSIQWGARSEKMVGVASTSEYSGWMTLYLTSKKALYQDLSHISNLAIGIIVVILLFSVILAGFVARGVASPIKRLSRLMKKVQNGDFHIFSTMKQKDEIGLLSDSFNSMVIELTQLVERIKSEEESKRKAEIDALRAQINPHFIYNTLSAIKMMAMMQNANDIAKVLEIFIHLMKYCTRSDRKWVVLQDEIEFIKDYVALLERRYMKQFAITYTSDAGAERVWVIPFLIQPIVENAIFHGLDSGNSNHKIEILMRRGDACDLFIEVRDYGTGMSEEKVKSLLNANDEYKKGLSGTGLKNIHERIALEFGKPYGLTIKSVIGEGTIVTIRVPWKPE</sequence>
<keyword evidence="2" id="KW-1003">Cell membrane</keyword>
<dbReference type="Pfam" id="PF00672">
    <property type="entry name" value="HAMP"/>
    <property type="match status" value="1"/>
</dbReference>
<proteinExistence type="predicted"/>
<protein>
    <submittedName>
        <fullName evidence="9">Histidine kinase</fullName>
    </submittedName>
</protein>
<organism evidence="9 10">
    <name type="scientific">Cohnella abietis</name>
    <dbReference type="NCBI Taxonomy" id="2507935"/>
    <lineage>
        <taxon>Bacteria</taxon>
        <taxon>Bacillati</taxon>
        <taxon>Bacillota</taxon>
        <taxon>Bacilli</taxon>
        <taxon>Bacillales</taxon>
        <taxon>Paenibacillaceae</taxon>
        <taxon>Cohnella</taxon>
    </lineage>
</organism>
<dbReference type="CDD" id="cd06225">
    <property type="entry name" value="HAMP"/>
    <property type="match status" value="1"/>
</dbReference>
<dbReference type="GO" id="GO:0000155">
    <property type="term" value="F:phosphorelay sensor kinase activity"/>
    <property type="evidence" value="ECO:0007669"/>
    <property type="project" value="InterPro"/>
</dbReference>
<feature type="domain" description="HAMP" evidence="8">
    <location>
        <begin position="330"/>
        <end position="382"/>
    </location>
</feature>
<evidence type="ECO:0000256" key="6">
    <source>
        <dbReference type="ARBA" id="ARBA00023136"/>
    </source>
</evidence>
<dbReference type="RefSeq" id="WP_162309381.1">
    <property type="nucleotide sequence ID" value="NZ_AP019400.1"/>
</dbReference>
<dbReference type="SUPFAM" id="SSF55874">
    <property type="entry name" value="ATPase domain of HSP90 chaperone/DNA topoisomerase II/histidine kinase"/>
    <property type="match status" value="1"/>
</dbReference>
<dbReference type="Pfam" id="PF02518">
    <property type="entry name" value="HATPase_c"/>
    <property type="match status" value="1"/>
</dbReference>
<accession>A0A3T1DCR9</accession>
<evidence type="ECO:0000313" key="9">
    <source>
        <dbReference type="EMBL" id="BBI35735.1"/>
    </source>
</evidence>
<dbReference type="SUPFAM" id="SSF158472">
    <property type="entry name" value="HAMP domain-like"/>
    <property type="match status" value="1"/>
</dbReference>
<dbReference type="PROSITE" id="PS50885">
    <property type="entry name" value="HAMP"/>
    <property type="match status" value="1"/>
</dbReference>
<keyword evidence="7" id="KW-0812">Transmembrane</keyword>
<comment type="subcellular location">
    <subcellularLocation>
        <location evidence="1">Cell membrane</location>
        <topology evidence="1">Multi-pass membrane protein</topology>
    </subcellularLocation>
</comment>
<dbReference type="SMART" id="SM00304">
    <property type="entry name" value="HAMP"/>
    <property type="match status" value="1"/>
</dbReference>
<evidence type="ECO:0000256" key="1">
    <source>
        <dbReference type="ARBA" id="ARBA00004651"/>
    </source>
</evidence>
<dbReference type="Proteomes" id="UP000289856">
    <property type="component" value="Chromosome"/>
</dbReference>
<evidence type="ECO:0000256" key="5">
    <source>
        <dbReference type="ARBA" id="ARBA00022777"/>
    </source>
</evidence>
<evidence type="ECO:0000256" key="3">
    <source>
        <dbReference type="ARBA" id="ARBA00022553"/>
    </source>
</evidence>
<dbReference type="AlphaFoldDB" id="A0A3T1DCR9"/>
<dbReference type="InterPro" id="IPR010559">
    <property type="entry name" value="Sig_transdc_His_kin_internal"/>
</dbReference>
<dbReference type="PANTHER" id="PTHR34220:SF7">
    <property type="entry name" value="SENSOR HISTIDINE KINASE YPDA"/>
    <property type="match status" value="1"/>
</dbReference>
<gene>
    <name evidence="9" type="ORF">KCTCHS21_51340</name>
</gene>
<dbReference type="PANTHER" id="PTHR34220">
    <property type="entry name" value="SENSOR HISTIDINE KINASE YPDA"/>
    <property type="match status" value="1"/>
</dbReference>
<name>A0A3T1DCR9_9BACL</name>
<keyword evidence="4" id="KW-0808">Transferase</keyword>
<evidence type="ECO:0000313" key="10">
    <source>
        <dbReference type="Proteomes" id="UP000289856"/>
    </source>
</evidence>
<feature type="transmembrane region" description="Helical" evidence="7">
    <location>
        <begin position="20"/>
        <end position="41"/>
    </location>
</feature>
<dbReference type="EMBL" id="AP019400">
    <property type="protein sequence ID" value="BBI35735.1"/>
    <property type="molecule type" value="Genomic_DNA"/>
</dbReference>
<keyword evidence="7" id="KW-1133">Transmembrane helix</keyword>
<dbReference type="SMART" id="SM00387">
    <property type="entry name" value="HATPase_c"/>
    <property type="match status" value="1"/>
</dbReference>
<evidence type="ECO:0000256" key="7">
    <source>
        <dbReference type="SAM" id="Phobius"/>
    </source>
</evidence>
<dbReference type="InterPro" id="IPR003594">
    <property type="entry name" value="HATPase_dom"/>
</dbReference>
<keyword evidence="3" id="KW-0597">Phosphoprotein</keyword>